<sequence>MRDEDIIGIRPSSGARLADFRADPRLVLLAGMAMVVGTGGALAAFVLVRLILLVTNLVWFGAFDTVSRSMATITPGPWTVAAPVLGGLAIGLMARFGSEKIRGHGIPEAIEAILIGGSRMSAKVALLKPISSAISIGTGGPFGAEGPIIMTGGAIGSLFAQFFHLTAAERKTLLVAGAAAGMTGIFGTPVAAVLLAVELLLFEWRPRSFVPVVTAAIVAYGWRPLLFDAGPLFPFADAGPTAPWSLVGGAMIGIMAGLLSTLLTKLLYGLEDLFERLPVHWMWWPALGGVAVGLGGLAEPRALGVGYDVIGDLLGGHLLAGAVAVILLVKAAIWLVALSSGTSGGVLAPLLILGGAAGWLMGLMLPGPPGVWALLGMAAMLGGTMRAPLTGAIFAVELTGDMHRLPALLAATAAAYAVTVLLLRRSMLTEKIARRGQHITREYGVDPYELARVRDVMVASVETLPHDLPIPEAVAVLEGGRHRIYPVIDAAGRPVGLVSRADALQWKVEGISGDETVADRVSDASLAVIHPDEVVSRALDLMLDTGQGRIPVTDPMHGRLVGLVTRKDLLQVRATVTRLEAERQVYFWKDRARRT</sequence>
<dbReference type="RefSeq" id="WP_216319641.1">
    <property type="nucleotide sequence ID" value="NZ_JAHKRT010000001.1"/>
</dbReference>
<feature type="domain" description="CBS" evidence="7">
    <location>
        <begin position="457"/>
        <end position="515"/>
    </location>
</feature>
<feature type="transmembrane region" description="Helical" evidence="6">
    <location>
        <begin position="345"/>
        <end position="365"/>
    </location>
</feature>
<dbReference type="CDD" id="cd00400">
    <property type="entry name" value="Voltage_gated_ClC"/>
    <property type="match status" value="1"/>
</dbReference>
<keyword evidence="6" id="KW-1133">Transmembrane helix</keyword>
<feature type="transmembrane region" description="Helical" evidence="6">
    <location>
        <begin position="209"/>
        <end position="226"/>
    </location>
</feature>
<keyword evidence="3" id="KW-0868">Chloride</keyword>
<dbReference type="PANTHER" id="PTHR43427:SF6">
    <property type="entry name" value="CHLORIDE CHANNEL PROTEIN CLC-E"/>
    <property type="match status" value="1"/>
</dbReference>
<evidence type="ECO:0000256" key="3">
    <source>
        <dbReference type="ARBA" id="ARBA00023214"/>
    </source>
</evidence>
<keyword evidence="2" id="KW-0406">Ion transport</keyword>
<keyword evidence="1" id="KW-0813">Transport</keyword>
<dbReference type="InterPro" id="IPR050368">
    <property type="entry name" value="ClC-type_chloride_channel"/>
</dbReference>
<dbReference type="Pfam" id="PF00654">
    <property type="entry name" value="Voltage_CLC"/>
    <property type="match status" value="1"/>
</dbReference>
<dbReference type="PANTHER" id="PTHR43427">
    <property type="entry name" value="CHLORIDE CHANNEL PROTEIN CLC-E"/>
    <property type="match status" value="1"/>
</dbReference>
<accession>A0ABS6BES2</accession>
<evidence type="ECO:0000256" key="4">
    <source>
        <dbReference type="ARBA" id="ARBA00023303"/>
    </source>
</evidence>
<name>A0ABS6BES2_9SPHN</name>
<organism evidence="8 9">
    <name type="scientific">Sphingomonas quercus</name>
    <dbReference type="NCBI Taxonomy" id="2842451"/>
    <lineage>
        <taxon>Bacteria</taxon>
        <taxon>Pseudomonadati</taxon>
        <taxon>Pseudomonadota</taxon>
        <taxon>Alphaproteobacteria</taxon>
        <taxon>Sphingomonadales</taxon>
        <taxon>Sphingomonadaceae</taxon>
        <taxon>Sphingomonas</taxon>
    </lineage>
</organism>
<keyword evidence="5" id="KW-0129">CBS domain</keyword>
<evidence type="ECO:0000256" key="2">
    <source>
        <dbReference type="ARBA" id="ARBA00023065"/>
    </source>
</evidence>
<protein>
    <submittedName>
        <fullName evidence="8">Chloride channel protein</fullName>
    </submittedName>
</protein>
<evidence type="ECO:0000256" key="6">
    <source>
        <dbReference type="SAM" id="Phobius"/>
    </source>
</evidence>
<feature type="transmembrane region" description="Helical" evidence="6">
    <location>
        <begin position="173"/>
        <end position="197"/>
    </location>
</feature>
<keyword evidence="6" id="KW-0472">Membrane</keyword>
<feature type="transmembrane region" description="Helical" evidence="6">
    <location>
        <begin position="75"/>
        <end position="94"/>
    </location>
</feature>
<reference evidence="8 9" key="1">
    <citation type="submission" date="2021-06" db="EMBL/GenBank/DDBJ databases">
        <title>Sphingomonas sp. XMGL2, whole genome shotgun sequencing project.</title>
        <authorList>
            <person name="Zhao G."/>
            <person name="Shen L."/>
        </authorList>
    </citation>
    <scope>NUCLEOTIDE SEQUENCE [LARGE SCALE GENOMIC DNA]</scope>
    <source>
        <strain evidence="8 9">XMGL2</strain>
    </source>
</reference>
<evidence type="ECO:0000313" key="8">
    <source>
        <dbReference type="EMBL" id="MBU3076803.1"/>
    </source>
</evidence>
<dbReference type="InterPro" id="IPR000644">
    <property type="entry name" value="CBS_dom"/>
</dbReference>
<keyword evidence="4" id="KW-0407">Ion channel</keyword>
<feature type="transmembrane region" description="Helical" evidence="6">
    <location>
        <begin position="148"/>
        <end position="167"/>
    </location>
</feature>
<evidence type="ECO:0000259" key="7">
    <source>
        <dbReference type="PROSITE" id="PS51371"/>
    </source>
</evidence>
<dbReference type="PROSITE" id="PS51371">
    <property type="entry name" value="CBS"/>
    <property type="match status" value="2"/>
</dbReference>
<dbReference type="Proteomes" id="UP000776276">
    <property type="component" value="Unassembled WGS sequence"/>
</dbReference>
<dbReference type="Pfam" id="PF00571">
    <property type="entry name" value="CBS"/>
    <property type="match status" value="2"/>
</dbReference>
<dbReference type="CDD" id="cd02205">
    <property type="entry name" value="CBS_pair_SF"/>
    <property type="match status" value="1"/>
</dbReference>
<keyword evidence="9" id="KW-1185">Reference proteome</keyword>
<evidence type="ECO:0000256" key="5">
    <source>
        <dbReference type="PROSITE-ProRule" id="PRU00703"/>
    </source>
</evidence>
<dbReference type="SMART" id="SM00116">
    <property type="entry name" value="CBS"/>
    <property type="match status" value="2"/>
</dbReference>
<evidence type="ECO:0000256" key="1">
    <source>
        <dbReference type="ARBA" id="ARBA00022448"/>
    </source>
</evidence>
<feature type="domain" description="CBS" evidence="7">
    <location>
        <begin position="521"/>
        <end position="582"/>
    </location>
</feature>
<feature type="transmembrane region" description="Helical" evidence="6">
    <location>
        <begin position="318"/>
        <end position="338"/>
    </location>
</feature>
<keyword evidence="6" id="KW-0812">Transmembrane</keyword>
<proteinExistence type="predicted"/>
<evidence type="ECO:0000313" key="9">
    <source>
        <dbReference type="Proteomes" id="UP000776276"/>
    </source>
</evidence>
<feature type="transmembrane region" description="Helical" evidence="6">
    <location>
        <begin position="26"/>
        <end position="55"/>
    </location>
</feature>
<feature type="transmembrane region" description="Helical" evidence="6">
    <location>
        <begin position="246"/>
        <end position="268"/>
    </location>
</feature>
<dbReference type="EMBL" id="JAHKRT010000001">
    <property type="protein sequence ID" value="MBU3076803.1"/>
    <property type="molecule type" value="Genomic_DNA"/>
</dbReference>
<dbReference type="InterPro" id="IPR001807">
    <property type="entry name" value="ClC"/>
</dbReference>
<gene>
    <name evidence="8" type="ORF">KOF26_02905</name>
</gene>
<feature type="transmembrane region" description="Helical" evidence="6">
    <location>
        <begin position="405"/>
        <end position="423"/>
    </location>
</feature>
<feature type="transmembrane region" description="Helical" evidence="6">
    <location>
        <begin position="280"/>
        <end position="298"/>
    </location>
</feature>
<comment type="caution">
    <text evidence="8">The sequence shown here is derived from an EMBL/GenBank/DDBJ whole genome shotgun (WGS) entry which is preliminary data.</text>
</comment>